<gene>
    <name evidence="1" type="ORF">HNP49_001655</name>
</gene>
<accession>A0A7X0BS89</accession>
<organism evidence="1 2">
    <name type="scientific">Pseudomonas fluvialis</name>
    <dbReference type="NCBI Taxonomy" id="1793966"/>
    <lineage>
        <taxon>Bacteria</taxon>
        <taxon>Pseudomonadati</taxon>
        <taxon>Pseudomonadota</taxon>
        <taxon>Gammaproteobacteria</taxon>
        <taxon>Pseudomonadales</taxon>
        <taxon>Pseudomonadaceae</taxon>
        <taxon>Pseudomonas</taxon>
    </lineage>
</organism>
<sequence>MAGPLDKAAAQAPATLGEGCLSRYDLDALDAEAGTEFSEAAELWRQLQAQDGPAQVQSPTKQD</sequence>
<keyword evidence="2" id="KW-1185">Reference proteome</keyword>
<dbReference type="EMBL" id="JACHLL010000002">
    <property type="protein sequence ID" value="MBB6341498.1"/>
    <property type="molecule type" value="Genomic_DNA"/>
</dbReference>
<reference evidence="1 2" key="1">
    <citation type="submission" date="2020-08" db="EMBL/GenBank/DDBJ databases">
        <title>Functional genomics of gut bacteria from endangered species of beetles.</title>
        <authorList>
            <person name="Carlos-Shanley C."/>
        </authorList>
    </citation>
    <scope>NUCLEOTIDE SEQUENCE [LARGE SCALE GENOMIC DNA]</scope>
    <source>
        <strain evidence="1 2">S00202</strain>
    </source>
</reference>
<dbReference type="RefSeq" id="WP_184682271.1">
    <property type="nucleotide sequence ID" value="NZ_JACHLL010000002.1"/>
</dbReference>
<evidence type="ECO:0000313" key="2">
    <source>
        <dbReference type="Proteomes" id="UP000557193"/>
    </source>
</evidence>
<comment type="caution">
    <text evidence="1">The sequence shown here is derived from an EMBL/GenBank/DDBJ whole genome shotgun (WGS) entry which is preliminary data.</text>
</comment>
<proteinExistence type="predicted"/>
<protein>
    <submittedName>
        <fullName evidence="1">Uncharacterized protein</fullName>
    </submittedName>
</protein>
<evidence type="ECO:0000313" key="1">
    <source>
        <dbReference type="EMBL" id="MBB6341498.1"/>
    </source>
</evidence>
<dbReference type="Proteomes" id="UP000557193">
    <property type="component" value="Unassembled WGS sequence"/>
</dbReference>
<dbReference type="AlphaFoldDB" id="A0A7X0BS89"/>
<name>A0A7X0BS89_9PSED</name>